<keyword evidence="3" id="KW-1185">Reference proteome</keyword>
<dbReference type="InterPro" id="IPR011991">
    <property type="entry name" value="ArsR-like_HTH"/>
</dbReference>
<dbReference type="EMBL" id="VCNI01000002">
    <property type="protein sequence ID" value="TMU54625.1"/>
    <property type="molecule type" value="Genomic_DNA"/>
</dbReference>
<dbReference type="PANTHER" id="PTHR18964">
    <property type="entry name" value="ROK (REPRESSOR, ORF, KINASE) FAMILY"/>
    <property type="match status" value="1"/>
</dbReference>
<gene>
    <name evidence="2" type="ORF">FGG15_10470</name>
</gene>
<dbReference type="PANTHER" id="PTHR18964:SF149">
    <property type="entry name" value="BIFUNCTIONAL UDP-N-ACETYLGLUCOSAMINE 2-EPIMERASE_N-ACETYLMANNOSAMINE KINASE"/>
    <property type="match status" value="1"/>
</dbReference>
<comment type="similarity">
    <text evidence="1">Belongs to the ROK (NagC/XylR) family.</text>
</comment>
<dbReference type="SUPFAM" id="SSF46785">
    <property type="entry name" value="Winged helix' DNA-binding domain"/>
    <property type="match status" value="1"/>
</dbReference>
<comment type="caution">
    <text evidence="2">The sequence shown here is derived from an EMBL/GenBank/DDBJ whole genome shotgun (WGS) entry which is preliminary data.</text>
</comment>
<dbReference type="Gene3D" id="1.10.10.10">
    <property type="entry name" value="Winged helix-like DNA-binding domain superfamily/Winged helix DNA-binding domain"/>
    <property type="match status" value="1"/>
</dbReference>
<proteinExistence type="inferred from homology"/>
<dbReference type="InterPro" id="IPR036388">
    <property type="entry name" value="WH-like_DNA-bd_sf"/>
</dbReference>
<dbReference type="SUPFAM" id="SSF53067">
    <property type="entry name" value="Actin-like ATPase domain"/>
    <property type="match status" value="1"/>
</dbReference>
<dbReference type="Pfam" id="PF13412">
    <property type="entry name" value="HTH_24"/>
    <property type="match status" value="1"/>
</dbReference>
<name>A0ABY2WIG5_9FLAO</name>
<protein>
    <submittedName>
        <fullName evidence="2">ROK family transcriptional regulator</fullName>
    </submittedName>
</protein>
<evidence type="ECO:0000256" key="1">
    <source>
        <dbReference type="ARBA" id="ARBA00006479"/>
    </source>
</evidence>
<dbReference type="Proteomes" id="UP000751614">
    <property type="component" value="Unassembled WGS sequence"/>
</dbReference>
<dbReference type="InterPro" id="IPR043129">
    <property type="entry name" value="ATPase_NBD"/>
</dbReference>
<reference evidence="2 3" key="1">
    <citation type="submission" date="2019-05" db="EMBL/GenBank/DDBJ databases">
        <title>Flagellimonas sp. AsT0115, sp. nov., isolated from a marine red algae, Asparagopsis taxiformis.</title>
        <authorList>
            <person name="Kim J."/>
            <person name="Jeong S.E."/>
            <person name="Jeon C.O."/>
        </authorList>
    </citation>
    <scope>NUCLEOTIDE SEQUENCE [LARGE SCALE GENOMIC DNA]</scope>
    <source>
        <strain evidence="2 3">AsT0115</strain>
    </source>
</reference>
<dbReference type="RefSeq" id="WP_138835990.1">
    <property type="nucleotide sequence ID" value="NZ_VCNI01000002.1"/>
</dbReference>
<evidence type="ECO:0000313" key="2">
    <source>
        <dbReference type="EMBL" id="TMU54625.1"/>
    </source>
</evidence>
<evidence type="ECO:0000313" key="3">
    <source>
        <dbReference type="Proteomes" id="UP000751614"/>
    </source>
</evidence>
<dbReference type="InterPro" id="IPR036390">
    <property type="entry name" value="WH_DNA-bd_sf"/>
</dbReference>
<dbReference type="InterPro" id="IPR000600">
    <property type="entry name" value="ROK"/>
</dbReference>
<accession>A0ABY2WIG5</accession>
<dbReference type="Pfam" id="PF00480">
    <property type="entry name" value="ROK"/>
    <property type="match status" value="1"/>
</dbReference>
<organism evidence="2 3">
    <name type="scientific">Flagellimonas algicola</name>
    <dbReference type="NCBI Taxonomy" id="2583815"/>
    <lineage>
        <taxon>Bacteria</taxon>
        <taxon>Pseudomonadati</taxon>
        <taxon>Bacteroidota</taxon>
        <taxon>Flavobacteriia</taxon>
        <taxon>Flavobacteriales</taxon>
        <taxon>Flavobacteriaceae</taxon>
        <taxon>Flagellimonas</taxon>
    </lineage>
</organism>
<dbReference type="Gene3D" id="3.30.420.40">
    <property type="match status" value="2"/>
</dbReference>
<dbReference type="CDD" id="cd00090">
    <property type="entry name" value="HTH_ARSR"/>
    <property type="match status" value="1"/>
</dbReference>
<sequence length="406" mass="43997">MNRLSLGKDASYINKLNKIEILKIIRDTELVSRAEIVKLTKLSAPTVTRIVDDLVESGLAVVVGEGDSTGGRPPKMLKFDGSQEYVIGIDLGSTSIRGAISNLKGNIIIEVETPTDLSGGVEKICDQIAQLVDKLKKRSNLDVSKILGMGLAVAGLIDFNSSIIEYSPVFNWKKVDLKNELSKHLDLPLFYDNVSRVTAFGELLHGIGKKYDNFIFVNAGYGIGSGVIIDGKPLYGNKGFSGELGHIIVDSESDFVGKDGLRGSLESLSSGYGIAEIAKAKVASNPKSNILSKVNGKKEDITAKIVVDCAKEEDSLATEIFDTAMGHLGIGLDMLIKMFDPQAIVLTGGLTKNGDIFFDKIKEHIAKNRFQQLEREVHILPSSFGEDASLIGALSIILHRIFQFDL</sequence>